<dbReference type="SUPFAM" id="SSF48726">
    <property type="entry name" value="Immunoglobulin"/>
    <property type="match status" value="2"/>
</dbReference>
<dbReference type="GO" id="GO:0030424">
    <property type="term" value="C:axon"/>
    <property type="evidence" value="ECO:0007669"/>
    <property type="project" value="TreeGrafter"/>
</dbReference>
<evidence type="ECO:0000313" key="6">
    <source>
        <dbReference type="WBParaSite" id="BXY_0271400.1"/>
    </source>
</evidence>
<dbReference type="InterPro" id="IPR013783">
    <property type="entry name" value="Ig-like_fold"/>
</dbReference>
<evidence type="ECO:0000313" key="5">
    <source>
        <dbReference type="Proteomes" id="UP000095284"/>
    </source>
</evidence>
<evidence type="ECO:0000256" key="3">
    <source>
        <dbReference type="SAM" id="Phobius"/>
    </source>
</evidence>
<keyword evidence="2" id="KW-0393">Immunoglobulin domain</keyword>
<dbReference type="InterPro" id="IPR007110">
    <property type="entry name" value="Ig-like_dom"/>
</dbReference>
<keyword evidence="1" id="KW-0677">Repeat</keyword>
<evidence type="ECO:0000256" key="2">
    <source>
        <dbReference type="ARBA" id="ARBA00023319"/>
    </source>
</evidence>
<dbReference type="PANTHER" id="PTHR10075">
    <property type="entry name" value="BASIGIN RELATED"/>
    <property type="match status" value="1"/>
</dbReference>
<dbReference type="eggNOG" id="KOG4222">
    <property type="taxonomic scope" value="Eukaryota"/>
</dbReference>
<dbReference type="GO" id="GO:0007411">
    <property type="term" value="P:axon guidance"/>
    <property type="evidence" value="ECO:0007669"/>
    <property type="project" value="TreeGrafter"/>
</dbReference>
<dbReference type="GO" id="GO:0007156">
    <property type="term" value="P:homophilic cell adhesion via plasma membrane adhesion molecules"/>
    <property type="evidence" value="ECO:0007669"/>
    <property type="project" value="TreeGrafter"/>
</dbReference>
<dbReference type="Pfam" id="PF13927">
    <property type="entry name" value="Ig_3"/>
    <property type="match status" value="1"/>
</dbReference>
<organism evidence="5 6">
    <name type="scientific">Bursaphelenchus xylophilus</name>
    <name type="common">Pinewood nematode worm</name>
    <name type="synonym">Aphelenchoides xylophilus</name>
    <dbReference type="NCBI Taxonomy" id="6326"/>
    <lineage>
        <taxon>Eukaryota</taxon>
        <taxon>Metazoa</taxon>
        <taxon>Ecdysozoa</taxon>
        <taxon>Nematoda</taxon>
        <taxon>Chromadorea</taxon>
        <taxon>Rhabditida</taxon>
        <taxon>Tylenchina</taxon>
        <taxon>Tylenchomorpha</taxon>
        <taxon>Aphelenchoidea</taxon>
        <taxon>Aphelenchoididae</taxon>
        <taxon>Bursaphelenchus</taxon>
    </lineage>
</organism>
<dbReference type="SMART" id="SM00408">
    <property type="entry name" value="IGc2"/>
    <property type="match status" value="2"/>
</dbReference>
<dbReference type="Gene3D" id="2.60.40.10">
    <property type="entry name" value="Immunoglobulins"/>
    <property type="match status" value="2"/>
</dbReference>
<evidence type="ECO:0000259" key="4">
    <source>
        <dbReference type="PROSITE" id="PS50835"/>
    </source>
</evidence>
<reference evidence="6" key="1">
    <citation type="submission" date="2016-11" db="UniProtKB">
        <authorList>
            <consortium name="WormBaseParasite"/>
        </authorList>
    </citation>
    <scope>IDENTIFICATION</scope>
</reference>
<keyword evidence="3" id="KW-0472">Membrane</keyword>
<dbReference type="Proteomes" id="UP000095284">
    <property type="component" value="Unplaced"/>
</dbReference>
<feature type="domain" description="Ig-like" evidence="4">
    <location>
        <begin position="38"/>
        <end position="152"/>
    </location>
</feature>
<dbReference type="CDD" id="cd00096">
    <property type="entry name" value="Ig"/>
    <property type="match status" value="1"/>
</dbReference>
<name>A0A1I7RPS3_BURXY</name>
<dbReference type="InterPro" id="IPR003599">
    <property type="entry name" value="Ig_sub"/>
</dbReference>
<dbReference type="GO" id="GO:0070593">
    <property type="term" value="P:dendrite self-avoidance"/>
    <property type="evidence" value="ECO:0007669"/>
    <property type="project" value="TreeGrafter"/>
</dbReference>
<protein>
    <submittedName>
        <fullName evidence="6">Ig-like domain-containing protein</fullName>
    </submittedName>
</protein>
<accession>A0A1I7RPS3</accession>
<keyword evidence="3" id="KW-1133">Transmembrane helix</keyword>
<dbReference type="SMART" id="SM00409">
    <property type="entry name" value="IG"/>
    <property type="match status" value="2"/>
</dbReference>
<dbReference type="InterPro" id="IPR003598">
    <property type="entry name" value="Ig_sub2"/>
</dbReference>
<dbReference type="AlphaFoldDB" id="A0A1I7RPS3"/>
<dbReference type="InterPro" id="IPR036179">
    <property type="entry name" value="Ig-like_dom_sf"/>
</dbReference>
<feature type="domain" description="Ig-like" evidence="4">
    <location>
        <begin position="178"/>
        <end position="251"/>
    </location>
</feature>
<dbReference type="GO" id="GO:0098632">
    <property type="term" value="F:cell-cell adhesion mediator activity"/>
    <property type="evidence" value="ECO:0007669"/>
    <property type="project" value="TreeGrafter"/>
</dbReference>
<dbReference type="PANTHER" id="PTHR10075:SF100">
    <property type="entry name" value="FASCICLIN-2"/>
    <property type="match status" value="1"/>
</dbReference>
<dbReference type="GO" id="GO:0005886">
    <property type="term" value="C:plasma membrane"/>
    <property type="evidence" value="ECO:0007669"/>
    <property type="project" value="TreeGrafter"/>
</dbReference>
<evidence type="ECO:0000256" key="1">
    <source>
        <dbReference type="ARBA" id="ARBA00022737"/>
    </source>
</evidence>
<sequence length="354" mass="39875">MGCVSSPNQIDKLKSDIHAETGASSWGRVLKPPPKNVPHLMARLLVCLFVIFGAAKANDQRIKELLVPLNSVTPLLCEPIFNDETARATWYKDGRKLGSVNGHSNLMADERQLYLKENIPEVGFLIIPHVRLEDEGEYWCQREDDGERSDISKIKLAFLNKLTEDKQIKVWPDKPEPGMSVTLTCPETQAYPEVTLSWKKNNEAVEFSSGRYEVIHNGSLIITKFTNDDEGLYECVISNFADHTSAKVHLSSPGIIPLANTVFHYTRSNGCSNWSRNNLFWFLVGCLTTSFIVLVYLLAGMLCYKHSNRRQTTFSPLYSFLRADPSLAPGFRKVIVPAADVIRDPNHNGFMQEV</sequence>
<feature type="transmembrane region" description="Helical" evidence="3">
    <location>
        <begin position="279"/>
        <end position="304"/>
    </location>
</feature>
<proteinExistence type="predicted"/>
<dbReference type="PROSITE" id="PS50835">
    <property type="entry name" value="IG_LIKE"/>
    <property type="match status" value="2"/>
</dbReference>
<dbReference type="WBParaSite" id="BXY_0271400.1">
    <property type="protein sequence ID" value="BXY_0271400.1"/>
    <property type="gene ID" value="BXY_0271400"/>
</dbReference>
<keyword evidence="3" id="KW-0812">Transmembrane</keyword>